<dbReference type="Pfam" id="PF00005">
    <property type="entry name" value="ABC_tran"/>
    <property type="match status" value="1"/>
</dbReference>
<keyword evidence="3" id="KW-0547">Nucleotide-binding</keyword>
<dbReference type="Proteomes" id="UP000199556">
    <property type="component" value="Unassembled WGS sequence"/>
</dbReference>
<keyword evidence="9" id="KW-1185">Reference proteome</keyword>
<evidence type="ECO:0000256" key="4">
    <source>
        <dbReference type="ARBA" id="ARBA00022840"/>
    </source>
</evidence>
<dbReference type="SUPFAM" id="SSF52540">
    <property type="entry name" value="P-loop containing nucleoside triphosphate hydrolases"/>
    <property type="match status" value="1"/>
</dbReference>
<dbReference type="CDD" id="cd03214">
    <property type="entry name" value="ABC_Iron-Siderophores_B12_Hemin"/>
    <property type="match status" value="1"/>
</dbReference>
<evidence type="ECO:0000256" key="5">
    <source>
        <dbReference type="ARBA" id="ARBA00022967"/>
    </source>
</evidence>
<dbReference type="Gene3D" id="3.40.50.300">
    <property type="entry name" value="P-loop containing nucleotide triphosphate hydrolases"/>
    <property type="match status" value="1"/>
</dbReference>
<dbReference type="InterPro" id="IPR003593">
    <property type="entry name" value="AAA+_ATPase"/>
</dbReference>
<organism evidence="8 9">
    <name type="scientific">Ectothiorhodospira mobilis</name>
    <dbReference type="NCBI Taxonomy" id="195064"/>
    <lineage>
        <taxon>Bacteria</taxon>
        <taxon>Pseudomonadati</taxon>
        <taxon>Pseudomonadota</taxon>
        <taxon>Gammaproteobacteria</taxon>
        <taxon>Chromatiales</taxon>
        <taxon>Ectothiorhodospiraceae</taxon>
        <taxon>Ectothiorhodospira</taxon>
    </lineage>
</organism>
<dbReference type="GO" id="GO:0016887">
    <property type="term" value="F:ATP hydrolysis activity"/>
    <property type="evidence" value="ECO:0007669"/>
    <property type="project" value="InterPro"/>
</dbReference>
<evidence type="ECO:0000256" key="2">
    <source>
        <dbReference type="ARBA" id="ARBA00022448"/>
    </source>
</evidence>
<dbReference type="PROSITE" id="PS50893">
    <property type="entry name" value="ABC_TRANSPORTER_2"/>
    <property type="match status" value="1"/>
</dbReference>
<dbReference type="InterPro" id="IPR003439">
    <property type="entry name" value="ABC_transporter-like_ATP-bd"/>
</dbReference>
<dbReference type="STRING" id="195064.SAMN05421721_103215"/>
<dbReference type="InterPro" id="IPR017871">
    <property type="entry name" value="ABC_transporter-like_CS"/>
</dbReference>
<accession>A0A1I4Q7A9</accession>
<dbReference type="PROSITE" id="PS00211">
    <property type="entry name" value="ABC_TRANSPORTER_1"/>
    <property type="match status" value="1"/>
</dbReference>
<reference evidence="8 9" key="1">
    <citation type="submission" date="2016-10" db="EMBL/GenBank/DDBJ databases">
        <authorList>
            <person name="de Groot N.N."/>
        </authorList>
    </citation>
    <scope>NUCLEOTIDE SEQUENCE [LARGE SCALE GENOMIC DNA]</scope>
    <source>
        <strain evidence="8 9">DSM 4180</strain>
    </source>
</reference>
<dbReference type="PANTHER" id="PTHR42794:SF1">
    <property type="entry name" value="HEMIN IMPORT ATP-BINDING PROTEIN HMUV"/>
    <property type="match status" value="1"/>
</dbReference>
<dbReference type="GO" id="GO:0005524">
    <property type="term" value="F:ATP binding"/>
    <property type="evidence" value="ECO:0007669"/>
    <property type="project" value="UniProtKB-KW"/>
</dbReference>
<keyword evidence="2" id="KW-0813">Transport</keyword>
<gene>
    <name evidence="8" type="ORF">SAMN05421721_103215</name>
</gene>
<feature type="domain" description="ABC transporter" evidence="7">
    <location>
        <begin position="6"/>
        <end position="239"/>
    </location>
</feature>
<evidence type="ECO:0000256" key="3">
    <source>
        <dbReference type="ARBA" id="ARBA00022741"/>
    </source>
</evidence>
<evidence type="ECO:0000256" key="1">
    <source>
        <dbReference type="ARBA" id="ARBA00005417"/>
    </source>
</evidence>
<evidence type="ECO:0000256" key="6">
    <source>
        <dbReference type="ARBA" id="ARBA00037066"/>
    </source>
</evidence>
<dbReference type="SMART" id="SM00382">
    <property type="entry name" value="AAA"/>
    <property type="match status" value="1"/>
</dbReference>
<sequence>MSTPALQITGLHFDYGSKTALHGVDLEVDRGEIVALLGPNGSGKTTLLQCANRLLKARRGEIHLLSRPLAGLSRARIARHIAYVPQVADGVYPMTVLESVLLGLEGIRWRYPTAEVERAVALLEHLDMPHLAHALLTEISGGERQKAAIARALMRETPLLLLDEPSNHLDLRHQRDLIRILQRRSRETGQGILVVLHDINIATQLADRIVLMREGRILAQGPPSEIITRDTIQEVYGVDAGIVSDGATPYLTGFY</sequence>
<protein>
    <submittedName>
        <fullName evidence="8">Iron complex transport system ATP-binding protein</fullName>
    </submittedName>
</protein>
<comment type="similarity">
    <text evidence="1">Belongs to the ABC transporter superfamily.</text>
</comment>
<proteinExistence type="inferred from homology"/>
<dbReference type="AlphaFoldDB" id="A0A1I4Q7A9"/>
<dbReference type="FunFam" id="3.40.50.300:FF:000134">
    <property type="entry name" value="Iron-enterobactin ABC transporter ATP-binding protein"/>
    <property type="match status" value="1"/>
</dbReference>
<evidence type="ECO:0000313" key="9">
    <source>
        <dbReference type="Proteomes" id="UP000199556"/>
    </source>
</evidence>
<comment type="function">
    <text evidence="6">Part of the ABC transporter complex HmuTUV involved in hemin import. Responsible for energy coupling to the transport system.</text>
</comment>
<keyword evidence="5" id="KW-1278">Translocase</keyword>
<dbReference type="InterPro" id="IPR027417">
    <property type="entry name" value="P-loop_NTPase"/>
</dbReference>
<dbReference type="EMBL" id="FOUO01000003">
    <property type="protein sequence ID" value="SFM35971.1"/>
    <property type="molecule type" value="Genomic_DNA"/>
</dbReference>
<dbReference type="RefSeq" id="WP_090483896.1">
    <property type="nucleotide sequence ID" value="NZ_FOUO01000003.1"/>
</dbReference>
<evidence type="ECO:0000259" key="7">
    <source>
        <dbReference type="PROSITE" id="PS50893"/>
    </source>
</evidence>
<dbReference type="PANTHER" id="PTHR42794">
    <property type="entry name" value="HEMIN IMPORT ATP-BINDING PROTEIN HMUV"/>
    <property type="match status" value="1"/>
</dbReference>
<evidence type="ECO:0000313" key="8">
    <source>
        <dbReference type="EMBL" id="SFM35971.1"/>
    </source>
</evidence>
<keyword evidence="4 8" id="KW-0067">ATP-binding</keyword>
<dbReference type="OrthoDB" id="6461291at2"/>
<name>A0A1I4Q7A9_ECTMO</name>